<accession>A0A8S5TZB0</accession>
<dbReference type="Pfam" id="PF05272">
    <property type="entry name" value="VapE-like_dom"/>
    <property type="match status" value="1"/>
</dbReference>
<organism evidence="2">
    <name type="scientific">Siphoviridae sp. ctxyw6</name>
    <dbReference type="NCBI Taxonomy" id="2825742"/>
    <lineage>
        <taxon>Viruses</taxon>
        <taxon>Duplodnaviria</taxon>
        <taxon>Heunggongvirae</taxon>
        <taxon>Uroviricota</taxon>
        <taxon>Caudoviricetes</taxon>
    </lineage>
</organism>
<proteinExistence type="predicted"/>
<evidence type="ECO:0000313" key="2">
    <source>
        <dbReference type="EMBL" id="DAF87545.1"/>
    </source>
</evidence>
<protein>
    <submittedName>
        <fullName evidence="2">Virulence associated protein E</fullName>
    </submittedName>
</protein>
<dbReference type="InterPro" id="IPR027417">
    <property type="entry name" value="P-loop_NTPase"/>
</dbReference>
<evidence type="ECO:0000259" key="1">
    <source>
        <dbReference type="Pfam" id="PF05272"/>
    </source>
</evidence>
<dbReference type="SUPFAM" id="SSF52540">
    <property type="entry name" value="P-loop containing nucleoside triphosphate hydrolases"/>
    <property type="match status" value="1"/>
</dbReference>
<name>A0A8S5TZB0_9CAUD</name>
<dbReference type="PANTHER" id="PTHR34985:SF1">
    <property type="entry name" value="SLR0554 PROTEIN"/>
    <property type="match status" value="1"/>
</dbReference>
<dbReference type="PANTHER" id="PTHR34985">
    <property type="entry name" value="SLR0554 PROTEIN"/>
    <property type="match status" value="1"/>
</dbReference>
<sequence>MQANRLLGIAKANHRKATIWQNTDISWLDFVETLKSPVRTQEKYDEFLKMKKSDQDNLKDVGGFTGAKLLDGRRKATNIISRDVVCLDLDNIQPNMTDDILKRVGALGCTAVVYSTRKHSNYTPRLRVLIPLDESCSPDEYEPIARKLGSLLGIENCDPTTFEVNRFMYYPSCSVDSEYIFQFYPGQFCSRVGVLNMYADWTDISTWPHVPGQDTKQKQLLARQQDPLTKNGLVGSFCKVYDITTAIQTFIPALYEATATPDRYTFTGGSTSGGAVLYDNKFLYSHHATDPCCGQLVNAFDLIRIHKFGNLDENVKEGTPVSKYPSYSAMKKLALEDANVAALMNSEMVANAKDVFKIVSNDEENNQAEDELNWLSQLERSEEGKIQKTINNIVLILENDPNLKDKIAIDIFSNRGLVFGQLPWDKHYDPNKDLRDWSEVDDASFSRYLETVYKITGQDKQDKALLIVSDGNRINYVERYLTSLQWDGVPRIDNLLIDYFGAADNVFSREAIRKSLVAAVARAIIGGVKFDVMTILAGPQGVGKSTFFSILGKEWFNDSLQTFEGKEASELIQGSWIVEVGELTAMNRHDTNAIKQFLSKREDIYREAYGRRTSKYPRRCVFYGTSNDDEFLKDPTGNRRFWPIDICVGEIKKSVWDDLPKEVDQVWAEAYALFLMGESLQLSKEAEELANVAREHHKESNAKEGLIRDYLDKPITENWYSLDSSMRKNILAGDFDKGAKMVFRQKVCAVEVYVECLKGDLRFMKRTDAKEINQIISNIVGWVKDEKATRFGNYGPQKGFKRV</sequence>
<dbReference type="InterPro" id="IPR007936">
    <property type="entry name" value="VapE-like_dom"/>
</dbReference>
<dbReference type="EMBL" id="BK015963">
    <property type="protein sequence ID" value="DAF87545.1"/>
    <property type="molecule type" value="Genomic_DNA"/>
</dbReference>
<feature type="domain" description="Virulence-associated protein E-like" evidence="1">
    <location>
        <begin position="481"/>
        <end position="698"/>
    </location>
</feature>
<reference evidence="2" key="1">
    <citation type="journal article" date="2021" name="Proc. Natl. Acad. Sci. U.S.A.">
        <title>A Catalog of Tens of Thousands of Viruses from Human Metagenomes Reveals Hidden Associations with Chronic Diseases.</title>
        <authorList>
            <person name="Tisza M.J."/>
            <person name="Buck C.B."/>
        </authorList>
    </citation>
    <scope>NUCLEOTIDE SEQUENCE</scope>
    <source>
        <strain evidence="2">Ctxyw6</strain>
    </source>
</reference>